<comment type="caution">
    <text evidence="2">The sequence shown here is derived from an EMBL/GenBank/DDBJ whole genome shotgun (WGS) entry which is preliminary data.</text>
</comment>
<evidence type="ECO:0000313" key="3">
    <source>
        <dbReference type="Proteomes" id="UP001067235"/>
    </source>
</evidence>
<feature type="transmembrane region" description="Helical" evidence="1">
    <location>
        <begin position="44"/>
        <end position="77"/>
    </location>
</feature>
<reference evidence="2" key="1">
    <citation type="submission" date="2022-12" db="EMBL/GenBank/DDBJ databases">
        <authorList>
            <person name="Krivoruchko A.V."/>
            <person name="Elkin A."/>
        </authorList>
    </citation>
    <scope>NUCLEOTIDE SEQUENCE</scope>
    <source>
        <strain evidence="2">IEGM 1388</strain>
    </source>
</reference>
<dbReference type="EMBL" id="JAPWIE010000004">
    <property type="protein sequence ID" value="MCZ4551515.1"/>
    <property type="molecule type" value="Genomic_DNA"/>
</dbReference>
<dbReference type="RefSeq" id="WP_301572356.1">
    <property type="nucleotide sequence ID" value="NZ_JAPWIE010000004.1"/>
</dbReference>
<keyword evidence="3" id="KW-1185">Reference proteome</keyword>
<dbReference type="PANTHER" id="PTHR35007:SF4">
    <property type="entry name" value="CONSERVED TRANSMEMBRANE PROTEIN-RELATED"/>
    <property type="match status" value="1"/>
</dbReference>
<accession>A0ABT4MXU1</accession>
<evidence type="ECO:0000256" key="1">
    <source>
        <dbReference type="SAM" id="Phobius"/>
    </source>
</evidence>
<gene>
    <name evidence="2" type="ORF">O4213_16100</name>
</gene>
<feature type="transmembrane region" description="Helical" evidence="1">
    <location>
        <begin position="209"/>
        <end position="232"/>
    </location>
</feature>
<evidence type="ECO:0000313" key="2">
    <source>
        <dbReference type="EMBL" id="MCZ4551515.1"/>
    </source>
</evidence>
<feature type="transmembrane region" description="Helical" evidence="1">
    <location>
        <begin position="238"/>
        <end position="268"/>
    </location>
</feature>
<protein>
    <submittedName>
        <fullName evidence="2">Type II secretion system protein F</fullName>
    </submittedName>
</protein>
<proteinExistence type="predicted"/>
<dbReference type="PANTHER" id="PTHR35007">
    <property type="entry name" value="INTEGRAL MEMBRANE PROTEIN-RELATED"/>
    <property type="match status" value="1"/>
</dbReference>
<dbReference type="Proteomes" id="UP001067235">
    <property type="component" value="Unassembled WGS sequence"/>
</dbReference>
<keyword evidence="1" id="KW-1133">Transmembrane helix</keyword>
<name>A0ABT4MXU1_GORRU</name>
<organism evidence="2 3">
    <name type="scientific">Gordonia rubripertincta</name>
    <name type="common">Rhodococcus corallinus</name>
    <dbReference type="NCBI Taxonomy" id="36822"/>
    <lineage>
        <taxon>Bacteria</taxon>
        <taxon>Bacillati</taxon>
        <taxon>Actinomycetota</taxon>
        <taxon>Actinomycetes</taxon>
        <taxon>Mycobacteriales</taxon>
        <taxon>Gordoniaceae</taxon>
        <taxon>Gordonia</taxon>
    </lineage>
</organism>
<sequence>MTAVLAAVGLSILLWARPRAQNRAHELIPTDPLRRRMFADPLGVGLMLGPVLALVLVGVSAALAAAMAAAMAQALLVSRRRERAGAAEMARLLAALEVMVSELRVGAHPAHACRQAAQDCVGPADAGAAQMLQMMAGRAALGGDVAAGIEQSQGRHGTSSGSGAIGFHAWQRIAVAWRTAEQYGLPMAELLTSVRGDLLARQRFRARTAAALAGAKATALVLALLPILGILLGQAMGAAPVAVLLGGGLGGILLVVGVGLVCAGLLWSRRIVGKVTGR</sequence>
<keyword evidence="1" id="KW-0472">Membrane</keyword>
<keyword evidence="1" id="KW-0812">Transmembrane</keyword>